<feature type="compositionally biased region" description="Basic and acidic residues" evidence="1">
    <location>
        <begin position="79"/>
        <end position="91"/>
    </location>
</feature>
<name>A0A0D3KKG3_EMIH1</name>
<proteinExistence type="predicted"/>
<protein>
    <submittedName>
        <fullName evidence="2">Uncharacterized protein</fullName>
    </submittedName>
</protein>
<evidence type="ECO:0000313" key="2">
    <source>
        <dbReference type="EnsemblProtists" id="EOD36248"/>
    </source>
</evidence>
<dbReference type="RefSeq" id="XP_005788677.1">
    <property type="nucleotide sequence ID" value="XM_005788620.1"/>
</dbReference>
<dbReference type="EnsemblProtists" id="EOD36248">
    <property type="protein sequence ID" value="EOD36248"/>
    <property type="gene ID" value="EMIHUDRAFT_440631"/>
</dbReference>
<keyword evidence="3" id="KW-1185">Reference proteome</keyword>
<reference evidence="2" key="2">
    <citation type="submission" date="2024-10" db="UniProtKB">
        <authorList>
            <consortium name="EnsemblProtists"/>
        </authorList>
    </citation>
    <scope>IDENTIFICATION</scope>
</reference>
<feature type="compositionally biased region" description="Low complexity" evidence="1">
    <location>
        <begin position="66"/>
        <end position="77"/>
    </location>
</feature>
<dbReference type="KEGG" id="ehx:EMIHUDRAFT_421480"/>
<dbReference type="HOGENOM" id="CLU_954518_0_0_1"/>
<evidence type="ECO:0000313" key="3">
    <source>
        <dbReference type="Proteomes" id="UP000013827"/>
    </source>
</evidence>
<dbReference type="GeneID" id="17270280"/>
<dbReference type="AlphaFoldDB" id="A0A0D3KKG3"/>
<accession>A0A0D3KKG3</accession>
<feature type="region of interest" description="Disordered" evidence="1">
    <location>
        <begin position="53"/>
        <end position="97"/>
    </location>
</feature>
<evidence type="ECO:0000256" key="1">
    <source>
        <dbReference type="SAM" id="MobiDB-lite"/>
    </source>
</evidence>
<organism evidence="2 3">
    <name type="scientific">Emiliania huxleyi (strain CCMP1516)</name>
    <dbReference type="NCBI Taxonomy" id="280463"/>
    <lineage>
        <taxon>Eukaryota</taxon>
        <taxon>Haptista</taxon>
        <taxon>Haptophyta</taxon>
        <taxon>Prymnesiophyceae</taxon>
        <taxon>Isochrysidales</taxon>
        <taxon>Noelaerhabdaceae</taxon>
        <taxon>Emiliania</taxon>
    </lineage>
</organism>
<dbReference type="eggNOG" id="ENOG502RZCN">
    <property type="taxonomic scope" value="Eukaryota"/>
</dbReference>
<dbReference type="PaxDb" id="2903-EOD24733"/>
<sequence>MAAAIKPRLERCDSRQLAGVLYDLVSRGLLSDVALRGALDRCAPVEAVQPQAEATPLEAAAEEVAEAASTADAAAPGEPEPRAEKKQREGLSEIDATTRGLGGGRVVSCGEENLLDIAADPWFRDESVLCHELGHTVMNLGLSEEARELIRAAHADAIGRGLYPSHCYMGCNADEYWAEGTQAWFDATCRTDVTAGVNARARLAAHDPALALLLRHAYGDGAWRFTQGVGEATREKWRSKQLGAAAAVAGAVAGNGSALPPPPRAMDPADTEAEDQMMAIAIAQSLEGMSQT</sequence>
<dbReference type="KEGG" id="ehx:EMIHUDRAFT_440631"/>
<dbReference type="EnsemblProtists" id="EOD24733">
    <property type="protein sequence ID" value="EOD24733"/>
    <property type="gene ID" value="EMIHUDRAFT_421480"/>
</dbReference>
<reference evidence="3" key="1">
    <citation type="journal article" date="2013" name="Nature">
        <title>Pan genome of the phytoplankton Emiliania underpins its global distribution.</title>
        <authorList>
            <person name="Read B.A."/>
            <person name="Kegel J."/>
            <person name="Klute M.J."/>
            <person name="Kuo A."/>
            <person name="Lefebvre S.C."/>
            <person name="Maumus F."/>
            <person name="Mayer C."/>
            <person name="Miller J."/>
            <person name="Monier A."/>
            <person name="Salamov A."/>
            <person name="Young J."/>
            <person name="Aguilar M."/>
            <person name="Claverie J.M."/>
            <person name="Frickenhaus S."/>
            <person name="Gonzalez K."/>
            <person name="Herman E.K."/>
            <person name="Lin Y.C."/>
            <person name="Napier J."/>
            <person name="Ogata H."/>
            <person name="Sarno A.F."/>
            <person name="Shmutz J."/>
            <person name="Schroeder D."/>
            <person name="de Vargas C."/>
            <person name="Verret F."/>
            <person name="von Dassow P."/>
            <person name="Valentin K."/>
            <person name="Van de Peer Y."/>
            <person name="Wheeler G."/>
            <person name="Dacks J.B."/>
            <person name="Delwiche C.F."/>
            <person name="Dyhrman S.T."/>
            <person name="Glockner G."/>
            <person name="John U."/>
            <person name="Richards T."/>
            <person name="Worden A.Z."/>
            <person name="Zhang X."/>
            <person name="Grigoriev I.V."/>
            <person name="Allen A.E."/>
            <person name="Bidle K."/>
            <person name="Borodovsky M."/>
            <person name="Bowler C."/>
            <person name="Brownlee C."/>
            <person name="Cock J.M."/>
            <person name="Elias M."/>
            <person name="Gladyshev V.N."/>
            <person name="Groth M."/>
            <person name="Guda C."/>
            <person name="Hadaegh A."/>
            <person name="Iglesias-Rodriguez M.D."/>
            <person name="Jenkins J."/>
            <person name="Jones B.M."/>
            <person name="Lawson T."/>
            <person name="Leese F."/>
            <person name="Lindquist E."/>
            <person name="Lobanov A."/>
            <person name="Lomsadze A."/>
            <person name="Malik S.B."/>
            <person name="Marsh M.E."/>
            <person name="Mackinder L."/>
            <person name="Mock T."/>
            <person name="Mueller-Roeber B."/>
            <person name="Pagarete A."/>
            <person name="Parker M."/>
            <person name="Probert I."/>
            <person name="Quesneville H."/>
            <person name="Raines C."/>
            <person name="Rensing S.A."/>
            <person name="Riano-Pachon D.M."/>
            <person name="Richier S."/>
            <person name="Rokitta S."/>
            <person name="Shiraiwa Y."/>
            <person name="Soanes D.M."/>
            <person name="van der Giezen M."/>
            <person name="Wahlund T.M."/>
            <person name="Williams B."/>
            <person name="Wilson W."/>
            <person name="Wolfe G."/>
            <person name="Wurch L.L."/>
        </authorList>
    </citation>
    <scope>NUCLEOTIDE SEQUENCE</scope>
</reference>
<dbReference type="GeneID" id="17281518"/>
<dbReference type="Proteomes" id="UP000013827">
    <property type="component" value="Unassembled WGS sequence"/>
</dbReference>
<dbReference type="RefSeq" id="XP_005777162.1">
    <property type="nucleotide sequence ID" value="XM_005777105.1"/>
</dbReference>